<dbReference type="Proteomes" id="UP000053260">
    <property type="component" value="Unassembled WGS sequence"/>
</dbReference>
<keyword evidence="4" id="KW-1185">Reference proteome</keyword>
<comment type="similarity">
    <text evidence="1 2">Belongs to the cytochrome P450 family.</text>
</comment>
<dbReference type="InterPro" id="IPR017972">
    <property type="entry name" value="Cyt_P450_CS"/>
</dbReference>
<gene>
    <name evidence="3" type="ORF">AQJ91_12300</name>
</gene>
<evidence type="ECO:0008006" key="5">
    <source>
        <dbReference type="Google" id="ProtNLM"/>
    </source>
</evidence>
<dbReference type="GO" id="GO:0004497">
    <property type="term" value="F:monooxygenase activity"/>
    <property type="evidence" value="ECO:0007669"/>
    <property type="project" value="UniProtKB-KW"/>
</dbReference>
<keyword evidence="2" id="KW-0408">Iron</keyword>
<keyword evidence="2" id="KW-0503">Monooxygenase</keyword>
<dbReference type="OrthoDB" id="5500002at2"/>
<protein>
    <recommendedName>
        <fullName evidence="5">Cytochrome P450</fullName>
    </recommendedName>
</protein>
<dbReference type="GO" id="GO:0016705">
    <property type="term" value="F:oxidoreductase activity, acting on paired donors, with incorporation or reduction of molecular oxygen"/>
    <property type="evidence" value="ECO:0007669"/>
    <property type="project" value="InterPro"/>
</dbReference>
<dbReference type="Gene3D" id="1.10.630.10">
    <property type="entry name" value="Cytochrome P450"/>
    <property type="match status" value="1"/>
</dbReference>
<reference evidence="3 4" key="1">
    <citation type="submission" date="2015-10" db="EMBL/GenBank/DDBJ databases">
        <title>Draft genome sequence of Streptomyces sp. RV15, isolated from a marine sponge.</title>
        <authorList>
            <person name="Ruckert C."/>
            <person name="Abdelmohsen U.R."/>
            <person name="Winkler A."/>
            <person name="Hentschel U."/>
            <person name="Kalinowski J."/>
            <person name="Kampfer P."/>
            <person name="Glaeser S."/>
        </authorList>
    </citation>
    <scope>NUCLEOTIDE SEQUENCE [LARGE SCALE GENOMIC DNA]</scope>
    <source>
        <strain evidence="3 4">RV15</strain>
    </source>
</reference>
<evidence type="ECO:0000313" key="4">
    <source>
        <dbReference type="Proteomes" id="UP000053260"/>
    </source>
</evidence>
<sequence length="355" mass="39180">MMEFSTDSGLLSADQTCVRGWEPCRKALSGSELVSDASHAGLAQGPANNLLLMDGDLHQTLRRLVTTYVTRSRLEKATQRLEEAAEERVQAILRKPDPDLVTDLAEPLVLEGIMSVMEIPAHRRPRLDDLTRGMLGLLEPDLPPEARRRASNAALRATMLFERDAVAGQVTGLHAALEQAAQEGVIPLKLARSTPVVVLHGGYENPLNQLGCLIAWAVENPESFQDAATTAPAVLFEEIMRVYSPVRLVARWVARDGEHGDRTLTRGRLVWVDLESANHDQGKFSDADELDFSKKRGHLGFGHGRHICPGAALARLEGQVLIRSLLKLPPDLFREFSAEWRDGVVARGPHKIMRK</sequence>
<dbReference type="RefSeq" id="WP_067019683.1">
    <property type="nucleotide sequence ID" value="NZ_KQ949080.1"/>
</dbReference>
<name>A0A124IF88_9ACTN</name>
<evidence type="ECO:0000256" key="2">
    <source>
        <dbReference type="RuleBase" id="RU000461"/>
    </source>
</evidence>
<accession>A0A124IF88</accession>
<dbReference type="Pfam" id="PF00067">
    <property type="entry name" value="p450"/>
    <property type="match status" value="1"/>
</dbReference>
<dbReference type="EMBL" id="LMXB01000031">
    <property type="protein sequence ID" value="KUO20702.1"/>
    <property type="molecule type" value="Genomic_DNA"/>
</dbReference>
<evidence type="ECO:0000256" key="1">
    <source>
        <dbReference type="ARBA" id="ARBA00010617"/>
    </source>
</evidence>
<dbReference type="PRINTS" id="PR00359">
    <property type="entry name" value="BP450"/>
</dbReference>
<keyword evidence="2" id="KW-0349">Heme</keyword>
<dbReference type="GO" id="GO:0020037">
    <property type="term" value="F:heme binding"/>
    <property type="evidence" value="ECO:0007669"/>
    <property type="project" value="InterPro"/>
</dbReference>
<keyword evidence="2" id="KW-0560">Oxidoreductase</keyword>
<dbReference type="PANTHER" id="PTHR46696:SF1">
    <property type="entry name" value="CYTOCHROME P450 YJIB-RELATED"/>
    <property type="match status" value="1"/>
</dbReference>
<dbReference type="InterPro" id="IPR002397">
    <property type="entry name" value="Cyt_P450_B"/>
</dbReference>
<organism evidence="3 4">
    <name type="scientific">Streptomyces dysideae</name>
    <dbReference type="NCBI Taxonomy" id="909626"/>
    <lineage>
        <taxon>Bacteria</taxon>
        <taxon>Bacillati</taxon>
        <taxon>Actinomycetota</taxon>
        <taxon>Actinomycetes</taxon>
        <taxon>Kitasatosporales</taxon>
        <taxon>Streptomycetaceae</taxon>
        <taxon>Streptomyces</taxon>
    </lineage>
</organism>
<dbReference type="STRING" id="909626.AQJ91_12300"/>
<comment type="caution">
    <text evidence="3">The sequence shown here is derived from an EMBL/GenBank/DDBJ whole genome shotgun (WGS) entry which is preliminary data.</text>
</comment>
<dbReference type="InterPro" id="IPR036396">
    <property type="entry name" value="Cyt_P450_sf"/>
</dbReference>
<dbReference type="SUPFAM" id="SSF48264">
    <property type="entry name" value="Cytochrome P450"/>
    <property type="match status" value="1"/>
</dbReference>
<dbReference type="AlphaFoldDB" id="A0A124IF88"/>
<proteinExistence type="inferred from homology"/>
<dbReference type="GO" id="GO:0005506">
    <property type="term" value="F:iron ion binding"/>
    <property type="evidence" value="ECO:0007669"/>
    <property type="project" value="InterPro"/>
</dbReference>
<keyword evidence="2" id="KW-0479">Metal-binding</keyword>
<dbReference type="PROSITE" id="PS00086">
    <property type="entry name" value="CYTOCHROME_P450"/>
    <property type="match status" value="1"/>
</dbReference>
<dbReference type="InterPro" id="IPR001128">
    <property type="entry name" value="Cyt_P450"/>
</dbReference>
<evidence type="ECO:0000313" key="3">
    <source>
        <dbReference type="EMBL" id="KUO20702.1"/>
    </source>
</evidence>
<dbReference type="PANTHER" id="PTHR46696">
    <property type="entry name" value="P450, PUTATIVE (EUROFUNG)-RELATED"/>
    <property type="match status" value="1"/>
</dbReference>